<proteinExistence type="predicted"/>
<dbReference type="Pfam" id="PF14534">
    <property type="entry name" value="DUF4440"/>
    <property type="match status" value="1"/>
</dbReference>
<gene>
    <name evidence="3" type="ORF">QWY20_17660</name>
</gene>
<evidence type="ECO:0000313" key="3">
    <source>
        <dbReference type="EMBL" id="MEE2003282.1"/>
    </source>
</evidence>
<keyword evidence="4" id="KW-1185">Reference proteome</keyword>
<reference evidence="3 4" key="1">
    <citation type="submission" date="2023-07" db="EMBL/GenBank/DDBJ databases">
        <title>Alkalimonas sp., MEB108 novel, alkaliphilic bacterium isolated from Lonar Lake, India.</title>
        <authorList>
            <person name="Joshi A."/>
            <person name="Thite S."/>
        </authorList>
    </citation>
    <scope>NUCLEOTIDE SEQUENCE [LARGE SCALE GENOMIC DNA]</scope>
    <source>
        <strain evidence="3 4">MEB108</strain>
    </source>
</reference>
<feature type="chain" id="PRO_5045097909" evidence="1">
    <location>
        <begin position="23"/>
        <end position="146"/>
    </location>
</feature>
<dbReference type="Proteomes" id="UP001336314">
    <property type="component" value="Unassembled WGS sequence"/>
</dbReference>
<dbReference type="InterPro" id="IPR032710">
    <property type="entry name" value="NTF2-like_dom_sf"/>
</dbReference>
<sequence>MKHFLSSLSLLVIVLLAPAASANSNQADITALLHQFLAGASRNDEAMHQRFWADDLVYTSSAGARFGKATLMQGVRRGGPVAEADIRMHYSAEDIQIRIYGEVAVLNFTLLGNSDAESLRFYNSGTLVRNGTGWQVVSWQATKAAD</sequence>
<dbReference type="Gene3D" id="3.10.450.50">
    <property type="match status" value="1"/>
</dbReference>
<comment type="caution">
    <text evidence="3">The sequence shown here is derived from an EMBL/GenBank/DDBJ whole genome shotgun (WGS) entry which is preliminary data.</text>
</comment>
<accession>A0ABU7J9W5</accession>
<evidence type="ECO:0000256" key="1">
    <source>
        <dbReference type="SAM" id="SignalP"/>
    </source>
</evidence>
<evidence type="ECO:0000313" key="4">
    <source>
        <dbReference type="Proteomes" id="UP001336314"/>
    </source>
</evidence>
<keyword evidence="1" id="KW-0732">Signal</keyword>
<dbReference type="InterPro" id="IPR027843">
    <property type="entry name" value="DUF4440"/>
</dbReference>
<feature type="domain" description="DUF4440" evidence="2">
    <location>
        <begin position="29"/>
        <end position="136"/>
    </location>
</feature>
<protein>
    <submittedName>
        <fullName evidence="3">Nuclear transport factor 2 family protein</fullName>
    </submittedName>
</protein>
<dbReference type="EMBL" id="JAUHLI010000028">
    <property type="protein sequence ID" value="MEE2003282.1"/>
    <property type="molecule type" value="Genomic_DNA"/>
</dbReference>
<dbReference type="SUPFAM" id="SSF54427">
    <property type="entry name" value="NTF2-like"/>
    <property type="match status" value="1"/>
</dbReference>
<organism evidence="3 4">
    <name type="scientific">Alkalimonas cellulosilytica</name>
    <dbReference type="NCBI Taxonomy" id="3058395"/>
    <lineage>
        <taxon>Bacteria</taxon>
        <taxon>Pseudomonadati</taxon>
        <taxon>Pseudomonadota</taxon>
        <taxon>Gammaproteobacteria</taxon>
        <taxon>Alkalimonas</taxon>
    </lineage>
</organism>
<evidence type="ECO:0000259" key="2">
    <source>
        <dbReference type="Pfam" id="PF14534"/>
    </source>
</evidence>
<feature type="signal peptide" evidence="1">
    <location>
        <begin position="1"/>
        <end position="22"/>
    </location>
</feature>
<name>A0ABU7J9W5_9GAMM</name>
<dbReference type="RefSeq" id="WP_330130324.1">
    <property type="nucleotide sequence ID" value="NZ_JAUHLI010000028.1"/>
</dbReference>